<evidence type="ECO:0000313" key="4">
    <source>
        <dbReference type="Proteomes" id="UP000272412"/>
    </source>
</evidence>
<dbReference type="PANTHER" id="PTHR33713">
    <property type="entry name" value="ANTITOXIN YAFN-RELATED"/>
    <property type="match status" value="1"/>
</dbReference>
<comment type="similarity">
    <text evidence="1 2">Belongs to the phD/YefM antitoxin family.</text>
</comment>
<dbReference type="Pfam" id="PF02604">
    <property type="entry name" value="PhdYeFM_antitox"/>
    <property type="match status" value="1"/>
</dbReference>
<gene>
    <name evidence="3" type="ORF">EGK74_13160</name>
</gene>
<dbReference type="NCBIfam" id="TIGR01552">
    <property type="entry name" value="phd_fam"/>
    <property type="match status" value="1"/>
</dbReference>
<dbReference type="OrthoDB" id="9802003at2"/>
<evidence type="ECO:0000313" key="3">
    <source>
        <dbReference type="EMBL" id="RPD83211.1"/>
    </source>
</evidence>
<evidence type="ECO:0000256" key="1">
    <source>
        <dbReference type="ARBA" id="ARBA00009981"/>
    </source>
</evidence>
<dbReference type="Gene3D" id="3.40.1620.10">
    <property type="entry name" value="YefM-like domain"/>
    <property type="match status" value="1"/>
</dbReference>
<dbReference type="InterPro" id="IPR051405">
    <property type="entry name" value="phD/YefM_antitoxin"/>
</dbReference>
<comment type="function">
    <text evidence="2">Antitoxin component of a type II toxin-antitoxin (TA) system.</text>
</comment>
<dbReference type="PANTHER" id="PTHR33713:SF6">
    <property type="entry name" value="ANTITOXIN YEFM"/>
    <property type="match status" value="1"/>
</dbReference>
<organism evidence="3 4">
    <name type="scientific">Neisseria weixii</name>
    <dbReference type="NCBI Taxonomy" id="1853276"/>
    <lineage>
        <taxon>Bacteria</taxon>
        <taxon>Pseudomonadati</taxon>
        <taxon>Pseudomonadota</taxon>
        <taxon>Betaproteobacteria</taxon>
        <taxon>Neisseriales</taxon>
        <taxon>Neisseriaceae</taxon>
        <taxon>Neisseria</taxon>
    </lineage>
</organism>
<sequence>MKEFVMNHIISYTSAREDLANIMTRVCEDQVVTHITRRNGGNCVLMSEEEYSSIMETLYLFGNPANASRLERSIDEAEHGKFVEVEL</sequence>
<protein>
    <recommendedName>
        <fullName evidence="2">Antitoxin</fullName>
    </recommendedName>
</protein>
<dbReference type="SUPFAM" id="SSF143120">
    <property type="entry name" value="YefM-like"/>
    <property type="match status" value="1"/>
</dbReference>
<proteinExistence type="inferred from homology"/>
<dbReference type="EMBL" id="RPFL01000069">
    <property type="protein sequence ID" value="RPD83211.1"/>
    <property type="molecule type" value="Genomic_DNA"/>
</dbReference>
<evidence type="ECO:0000256" key="2">
    <source>
        <dbReference type="RuleBase" id="RU362080"/>
    </source>
</evidence>
<dbReference type="AlphaFoldDB" id="A0A3N4MI72"/>
<name>A0A3N4MI72_9NEIS</name>
<reference evidence="3 4" key="1">
    <citation type="submission" date="2018-11" db="EMBL/GenBank/DDBJ databases">
        <title>Neisseria weixii sp. nov. isolated from the rectal contents of plateau pika (Ochotona cruzoniae).</title>
        <authorList>
            <person name="Zhang G."/>
        </authorList>
    </citation>
    <scope>NUCLEOTIDE SEQUENCE [LARGE SCALE GENOMIC DNA]</scope>
    <source>
        <strain evidence="3 4">10009</strain>
    </source>
</reference>
<dbReference type="Proteomes" id="UP000272412">
    <property type="component" value="Unassembled WGS sequence"/>
</dbReference>
<dbReference type="InterPro" id="IPR036165">
    <property type="entry name" value="YefM-like_sf"/>
</dbReference>
<dbReference type="InterPro" id="IPR006442">
    <property type="entry name" value="Antitoxin_Phd/YefM"/>
</dbReference>
<comment type="caution">
    <text evidence="3">The sequence shown here is derived from an EMBL/GenBank/DDBJ whole genome shotgun (WGS) entry which is preliminary data.</text>
</comment>
<keyword evidence="4" id="KW-1185">Reference proteome</keyword>
<accession>A0A3N4MI72</accession>
<dbReference type="Gene3D" id="6.10.250.330">
    <property type="match status" value="1"/>
</dbReference>